<proteinExistence type="predicted"/>
<organism evidence="2">
    <name type="scientific">Pararge aegeria</name>
    <name type="common">speckled wood butterfly</name>
    <dbReference type="NCBI Taxonomy" id="116150"/>
    <lineage>
        <taxon>Eukaryota</taxon>
        <taxon>Metazoa</taxon>
        <taxon>Ecdysozoa</taxon>
        <taxon>Arthropoda</taxon>
        <taxon>Hexapoda</taxon>
        <taxon>Insecta</taxon>
        <taxon>Pterygota</taxon>
        <taxon>Neoptera</taxon>
        <taxon>Endopterygota</taxon>
        <taxon>Lepidoptera</taxon>
        <taxon>Glossata</taxon>
        <taxon>Ditrysia</taxon>
        <taxon>Papilionoidea</taxon>
        <taxon>Nymphalidae</taxon>
        <taxon>Satyrinae</taxon>
        <taxon>Satyrini</taxon>
        <taxon>Parargina</taxon>
        <taxon>Pararge</taxon>
    </lineage>
</organism>
<feature type="non-terminal residue" evidence="2">
    <location>
        <position position="90"/>
    </location>
</feature>
<name>S4PEF5_9NEOP</name>
<dbReference type="EMBL" id="GAIX01003221">
    <property type="protein sequence ID" value="JAA89339.1"/>
    <property type="molecule type" value="Transcribed_RNA"/>
</dbReference>
<feature type="compositionally biased region" description="Polar residues" evidence="1">
    <location>
        <begin position="11"/>
        <end position="24"/>
    </location>
</feature>
<reference evidence="2" key="2">
    <citation type="submission" date="2013-05" db="EMBL/GenBank/DDBJ databases">
        <authorList>
            <person name="Carter J.-M."/>
            <person name="Baker S.C."/>
            <person name="Pink R."/>
            <person name="Carter D.R.F."/>
            <person name="Collins A."/>
            <person name="Tomlin J."/>
            <person name="Gibbs M."/>
            <person name="Breuker C.J."/>
        </authorList>
    </citation>
    <scope>NUCLEOTIDE SEQUENCE</scope>
    <source>
        <tissue evidence="2">Ovary</tissue>
    </source>
</reference>
<feature type="region of interest" description="Disordered" evidence="1">
    <location>
        <begin position="1"/>
        <end position="24"/>
    </location>
</feature>
<evidence type="ECO:0000256" key="1">
    <source>
        <dbReference type="SAM" id="MobiDB-lite"/>
    </source>
</evidence>
<dbReference type="AlphaFoldDB" id="S4PEF5"/>
<protein>
    <submittedName>
        <fullName evidence="2">Uncharacterized protein</fullName>
    </submittedName>
</protein>
<accession>S4PEF5</accession>
<evidence type="ECO:0000313" key="2">
    <source>
        <dbReference type="EMBL" id="JAA89339.1"/>
    </source>
</evidence>
<sequence length="90" mass="9994">MSATFFGGVKNANTPLTPSSPQNQMNLSLQCPNLNVILRFPIADLRPGINREIRRVRADYLSFKFCNASISMQQVQSTRPLPTTVTVKAI</sequence>
<reference evidence="2" key="1">
    <citation type="journal article" date="2013" name="BMC Genomics">
        <title>Unscrambling butterfly oogenesis.</title>
        <authorList>
            <person name="Carter J.M."/>
            <person name="Baker S.C."/>
            <person name="Pink R."/>
            <person name="Carter D.R."/>
            <person name="Collins A."/>
            <person name="Tomlin J."/>
            <person name="Gibbs M."/>
            <person name="Breuker C.J."/>
        </authorList>
    </citation>
    <scope>NUCLEOTIDE SEQUENCE</scope>
    <source>
        <tissue evidence="2">Ovary</tissue>
    </source>
</reference>